<dbReference type="AlphaFoldDB" id="A0A8H4XFN4"/>
<feature type="compositionally biased region" description="Basic and acidic residues" evidence="1">
    <location>
        <begin position="221"/>
        <end position="237"/>
    </location>
</feature>
<feature type="compositionally biased region" description="Basic and acidic residues" evidence="1">
    <location>
        <begin position="116"/>
        <end position="127"/>
    </location>
</feature>
<feature type="compositionally biased region" description="Polar residues" evidence="1">
    <location>
        <begin position="166"/>
        <end position="175"/>
    </location>
</feature>
<feature type="compositionally biased region" description="Polar residues" evidence="1">
    <location>
        <begin position="62"/>
        <end position="81"/>
    </location>
</feature>
<dbReference type="Proteomes" id="UP000622797">
    <property type="component" value="Unassembled WGS sequence"/>
</dbReference>
<accession>A0A8H4XFN4</accession>
<reference evidence="2" key="1">
    <citation type="journal article" date="2020" name="BMC Genomics">
        <title>Correction to: Identification and distribution of gene clusters required for synthesis of sphingolipid metabolism inhibitors in diverse species of the filamentous fungus Fusarium.</title>
        <authorList>
            <person name="Kim H.S."/>
            <person name="Lohmar J.M."/>
            <person name="Busman M."/>
            <person name="Brown D.W."/>
            <person name="Naumann T.A."/>
            <person name="Divon H.H."/>
            <person name="Lysoe E."/>
            <person name="Uhlig S."/>
            <person name="Proctor R.H."/>
        </authorList>
    </citation>
    <scope>NUCLEOTIDE SEQUENCE</scope>
    <source>
        <strain evidence="2">NRRL 20472</strain>
    </source>
</reference>
<organism evidence="2 3">
    <name type="scientific">Fusarium sarcochroum</name>
    <dbReference type="NCBI Taxonomy" id="1208366"/>
    <lineage>
        <taxon>Eukaryota</taxon>
        <taxon>Fungi</taxon>
        <taxon>Dikarya</taxon>
        <taxon>Ascomycota</taxon>
        <taxon>Pezizomycotina</taxon>
        <taxon>Sordariomycetes</taxon>
        <taxon>Hypocreomycetidae</taxon>
        <taxon>Hypocreales</taxon>
        <taxon>Nectriaceae</taxon>
        <taxon>Fusarium</taxon>
        <taxon>Fusarium lateritium species complex</taxon>
    </lineage>
</organism>
<feature type="compositionally biased region" description="Polar residues" evidence="1">
    <location>
        <begin position="207"/>
        <end position="220"/>
    </location>
</feature>
<feature type="region of interest" description="Disordered" evidence="1">
    <location>
        <begin position="1"/>
        <end position="81"/>
    </location>
</feature>
<name>A0A8H4XFN4_9HYPO</name>
<dbReference type="OrthoDB" id="668540at2759"/>
<feature type="compositionally biased region" description="Polar residues" evidence="1">
    <location>
        <begin position="7"/>
        <end position="26"/>
    </location>
</feature>
<comment type="caution">
    <text evidence="2">The sequence shown here is derived from an EMBL/GenBank/DDBJ whole genome shotgun (WGS) entry which is preliminary data.</text>
</comment>
<feature type="compositionally biased region" description="Polar residues" evidence="1">
    <location>
        <begin position="186"/>
        <end position="198"/>
    </location>
</feature>
<keyword evidence="3" id="KW-1185">Reference proteome</keyword>
<sequence>MDELRFRSQQSPRGNDQMHSFVSPSRNAPRMPGPQVNPHVGTHDHRSGLPRRFTTDSGRVPTLSSLNAMASPQRVPESSQDYNQAMHKVQLTQIEKKKMEYERIREQRRRFELEMQKLDQQQRREAAELAQMEEEVGRLGGHQSEPTTPPEYRDHSGFPSFLSRPSRYSMSSLTSPPGLFNRPVRSGSQLASPQSGIMQTRFGFEDNTPQMPSRSVPTTRRNSDDEKEEAVRQDPSSHRSGNA</sequence>
<proteinExistence type="predicted"/>
<dbReference type="EMBL" id="JABEXW010000021">
    <property type="protein sequence ID" value="KAF4973413.1"/>
    <property type="molecule type" value="Genomic_DNA"/>
</dbReference>
<protein>
    <submittedName>
        <fullName evidence="2">Uncharacterized protein</fullName>
    </submittedName>
</protein>
<evidence type="ECO:0000256" key="1">
    <source>
        <dbReference type="SAM" id="MobiDB-lite"/>
    </source>
</evidence>
<feature type="region of interest" description="Disordered" evidence="1">
    <location>
        <begin position="116"/>
        <end position="243"/>
    </location>
</feature>
<reference evidence="2" key="2">
    <citation type="submission" date="2020-05" db="EMBL/GenBank/DDBJ databases">
        <authorList>
            <person name="Kim H.-S."/>
            <person name="Proctor R.H."/>
            <person name="Brown D.W."/>
        </authorList>
    </citation>
    <scope>NUCLEOTIDE SEQUENCE</scope>
    <source>
        <strain evidence="2">NRRL 20472</strain>
    </source>
</reference>
<gene>
    <name evidence="2" type="ORF">FSARC_307</name>
</gene>
<evidence type="ECO:0000313" key="2">
    <source>
        <dbReference type="EMBL" id="KAF4973413.1"/>
    </source>
</evidence>
<evidence type="ECO:0000313" key="3">
    <source>
        <dbReference type="Proteomes" id="UP000622797"/>
    </source>
</evidence>